<evidence type="ECO:0000256" key="2">
    <source>
        <dbReference type="ARBA" id="ARBA00010792"/>
    </source>
</evidence>
<organism evidence="9 10">
    <name type="scientific">Helicobacter saguini</name>
    <dbReference type="NCBI Taxonomy" id="1548018"/>
    <lineage>
        <taxon>Bacteria</taxon>
        <taxon>Pseudomonadati</taxon>
        <taxon>Campylobacterota</taxon>
        <taxon>Epsilonproteobacteria</taxon>
        <taxon>Campylobacterales</taxon>
        <taxon>Helicobacteraceae</taxon>
        <taxon>Helicobacter</taxon>
    </lineage>
</organism>
<feature type="transmembrane region" description="Helical" evidence="7">
    <location>
        <begin position="12"/>
        <end position="30"/>
    </location>
</feature>
<evidence type="ECO:0000256" key="7">
    <source>
        <dbReference type="RuleBase" id="RU367016"/>
    </source>
</evidence>
<feature type="transmembrane region" description="Helical" evidence="7">
    <location>
        <begin position="51"/>
        <end position="74"/>
    </location>
</feature>
<keyword evidence="4 7" id="KW-0812">Transmembrane</keyword>
<feature type="transmembrane region" description="Helical" evidence="7">
    <location>
        <begin position="207"/>
        <end position="226"/>
    </location>
</feature>
<feature type="transmembrane region" description="Helical" evidence="7">
    <location>
        <begin position="165"/>
        <end position="187"/>
    </location>
</feature>
<evidence type="ECO:0000259" key="8">
    <source>
        <dbReference type="Pfam" id="PF09335"/>
    </source>
</evidence>
<reference evidence="9 10" key="1">
    <citation type="journal article" date="2014" name="Genome Announc.">
        <title>Draft genome sequences of eight enterohepatic helicobacter species isolated from both laboratory and wild rodents.</title>
        <authorList>
            <person name="Sheh A."/>
            <person name="Shen Z."/>
            <person name="Fox J.G."/>
        </authorList>
    </citation>
    <scope>NUCLEOTIDE SEQUENCE [LARGE SCALE GENOMIC DNA]</scope>
    <source>
        <strain evidence="9 10">MIT 97-6194</strain>
    </source>
</reference>
<feature type="domain" description="VTT" evidence="8">
    <location>
        <begin position="69"/>
        <end position="182"/>
    </location>
</feature>
<gene>
    <name evidence="9" type="ORF">LS64_009935</name>
</gene>
<keyword evidence="10" id="KW-1185">Reference proteome</keyword>
<dbReference type="STRING" id="1548018.LS64_13000"/>
<reference evidence="9 10" key="2">
    <citation type="journal article" date="2016" name="Infect. Immun.">
        <title>Helicobacter saguini, a Novel Helicobacter Isolated from Cotton-Top Tamarins with Ulcerative Colitis, Has Proinflammatory Properties and Induces Typhlocolitis and Dysplasia in Gnotobiotic IL-10-/- Mice.</title>
        <authorList>
            <person name="Shen Z."/>
            <person name="Mannion A."/>
            <person name="Whary M.T."/>
            <person name="Muthupalani S."/>
            <person name="Sheh A."/>
            <person name="Feng Y."/>
            <person name="Gong G."/>
            <person name="Vandamme P."/>
            <person name="Holcombe H.R."/>
            <person name="Paster B.J."/>
            <person name="Fox J.G."/>
        </authorList>
    </citation>
    <scope>NUCLEOTIDE SEQUENCE [LARGE SCALE GENOMIC DNA]</scope>
    <source>
        <strain evidence="9 10">MIT 97-6194</strain>
    </source>
</reference>
<name>A0A4U8T056_9HELI</name>
<dbReference type="GO" id="GO:0005886">
    <property type="term" value="C:plasma membrane"/>
    <property type="evidence" value="ECO:0007669"/>
    <property type="project" value="UniProtKB-SubCell"/>
</dbReference>
<dbReference type="InterPro" id="IPR032818">
    <property type="entry name" value="DedA-like"/>
</dbReference>
<comment type="subcellular location">
    <subcellularLocation>
        <location evidence="1 7">Cell membrane</location>
        <topology evidence="1 7">Multi-pass membrane protein</topology>
    </subcellularLocation>
</comment>
<dbReference type="Pfam" id="PF09335">
    <property type="entry name" value="VTT_dom"/>
    <property type="match status" value="1"/>
</dbReference>
<evidence type="ECO:0000256" key="1">
    <source>
        <dbReference type="ARBA" id="ARBA00004651"/>
    </source>
</evidence>
<keyword evidence="5 7" id="KW-1133">Transmembrane helix</keyword>
<evidence type="ECO:0000256" key="6">
    <source>
        <dbReference type="ARBA" id="ARBA00023136"/>
    </source>
</evidence>
<evidence type="ECO:0000313" key="9">
    <source>
        <dbReference type="EMBL" id="TLD92734.1"/>
    </source>
</evidence>
<sequence>MDTQDKSSKIKYIIIAIIVLCVILCLYFYLKNSNISFEKAIKEAWENHVEDWGYLILFLWSILEGEWGLLLAGIASHQGYLHVGFCIFIAGLGGFTGDQIYFYIGRLNKGYVQKKFRKQRRKFALASRLMQKYGWPIIFVQRYMYGLRTIIPISIGLTRYSAIKFAIINLISAWVWAAITIVPAWYFGEQILEFLAKFFATLKQNPALFAILSVIILCFIALFLYLKRKRQNSLLKEKNG</sequence>
<keyword evidence="3 7" id="KW-1003">Cell membrane</keyword>
<evidence type="ECO:0000256" key="3">
    <source>
        <dbReference type="ARBA" id="ARBA00022475"/>
    </source>
</evidence>
<dbReference type="PANTHER" id="PTHR30353">
    <property type="entry name" value="INNER MEMBRANE PROTEIN DEDA-RELATED"/>
    <property type="match status" value="1"/>
</dbReference>
<comment type="caution">
    <text evidence="9">The sequence shown here is derived from an EMBL/GenBank/DDBJ whole genome shotgun (WGS) entry which is preliminary data.</text>
</comment>
<dbReference type="InterPro" id="IPR032816">
    <property type="entry name" value="VTT_dom"/>
</dbReference>
<dbReference type="PANTHER" id="PTHR30353:SF15">
    <property type="entry name" value="INNER MEMBRANE PROTEIN YABI"/>
    <property type="match status" value="1"/>
</dbReference>
<comment type="similarity">
    <text evidence="2 7">Belongs to the DedA family.</text>
</comment>
<feature type="transmembrane region" description="Helical" evidence="7">
    <location>
        <begin position="80"/>
        <end position="104"/>
    </location>
</feature>
<evidence type="ECO:0000256" key="4">
    <source>
        <dbReference type="ARBA" id="ARBA00022692"/>
    </source>
</evidence>
<dbReference type="RefSeq" id="WP_118988442.1">
    <property type="nucleotide sequence ID" value="NZ_JRMP02000018.1"/>
</dbReference>
<dbReference type="Proteomes" id="UP000029714">
    <property type="component" value="Unassembled WGS sequence"/>
</dbReference>
<keyword evidence="6 7" id="KW-0472">Membrane</keyword>
<dbReference type="OrthoDB" id="948134at2"/>
<evidence type="ECO:0000313" key="10">
    <source>
        <dbReference type="Proteomes" id="UP000029714"/>
    </source>
</evidence>
<dbReference type="EMBL" id="JRMP02000018">
    <property type="protein sequence ID" value="TLD92734.1"/>
    <property type="molecule type" value="Genomic_DNA"/>
</dbReference>
<accession>A0A4U8T056</accession>
<protein>
    <submittedName>
        <fullName evidence="9">DedA family protein</fullName>
    </submittedName>
</protein>
<dbReference type="AlphaFoldDB" id="A0A4U8T056"/>
<evidence type="ECO:0000256" key="5">
    <source>
        <dbReference type="ARBA" id="ARBA00022989"/>
    </source>
</evidence>
<proteinExistence type="inferred from homology"/>